<dbReference type="SUPFAM" id="SSF56281">
    <property type="entry name" value="Metallo-hydrolase/oxidoreductase"/>
    <property type="match status" value="1"/>
</dbReference>
<dbReference type="GO" id="GO:0046872">
    <property type="term" value="F:metal ion binding"/>
    <property type="evidence" value="ECO:0007669"/>
    <property type="project" value="UniProtKB-KW"/>
</dbReference>
<dbReference type="InterPro" id="IPR036866">
    <property type="entry name" value="RibonucZ/Hydroxyglut_hydro"/>
</dbReference>
<keyword evidence="3" id="KW-0378">Hydrolase</keyword>
<dbReference type="PANTHER" id="PTHR42978:SF6">
    <property type="entry name" value="QUORUM-QUENCHING LACTONASE YTNP-RELATED"/>
    <property type="match status" value="1"/>
</dbReference>
<reference evidence="6 7" key="1">
    <citation type="submission" date="2017-08" db="EMBL/GenBank/DDBJ databases">
        <title>Pusillimonas indicus sp. nov., a member of the family Alcaligenaceae isolated from surface seawater.</title>
        <authorList>
            <person name="Li J."/>
        </authorList>
    </citation>
    <scope>NUCLEOTIDE SEQUENCE [LARGE SCALE GENOMIC DNA]</scope>
    <source>
        <strain evidence="6 7">L52-1-41</strain>
    </source>
</reference>
<organism evidence="6 7">
    <name type="scientific">Neopusillimonas maritima</name>
    <dbReference type="NCBI Taxonomy" id="2026239"/>
    <lineage>
        <taxon>Bacteria</taxon>
        <taxon>Pseudomonadati</taxon>
        <taxon>Pseudomonadota</taxon>
        <taxon>Betaproteobacteria</taxon>
        <taxon>Burkholderiales</taxon>
        <taxon>Alcaligenaceae</taxon>
        <taxon>Neopusillimonas</taxon>
    </lineage>
</organism>
<comment type="caution">
    <text evidence="6">The sequence shown here is derived from an EMBL/GenBank/DDBJ whole genome shotgun (WGS) entry which is preliminary data.</text>
</comment>
<proteinExistence type="inferred from homology"/>
<dbReference type="InterPro" id="IPR001279">
    <property type="entry name" value="Metallo-B-lactamas"/>
</dbReference>
<evidence type="ECO:0000256" key="2">
    <source>
        <dbReference type="ARBA" id="ARBA00022723"/>
    </source>
</evidence>
<dbReference type="GO" id="GO:0016787">
    <property type="term" value="F:hydrolase activity"/>
    <property type="evidence" value="ECO:0007669"/>
    <property type="project" value="UniProtKB-KW"/>
</dbReference>
<dbReference type="OrthoDB" id="5443440at2"/>
<dbReference type="AlphaFoldDB" id="A0A3A1YXW1"/>
<dbReference type="Proteomes" id="UP000266206">
    <property type="component" value="Unassembled WGS sequence"/>
</dbReference>
<dbReference type="Pfam" id="PF00753">
    <property type="entry name" value="Lactamase_B"/>
    <property type="match status" value="1"/>
</dbReference>
<evidence type="ECO:0000313" key="6">
    <source>
        <dbReference type="EMBL" id="RIY41314.1"/>
    </source>
</evidence>
<dbReference type="EMBL" id="NQYH01000004">
    <property type="protein sequence ID" value="RIY41314.1"/>
    <property type="molecule type" value="Genomic_DNA"/>
</dbReference>
<keyword evidence="2" id="KW-0479">Metal-binding</keyword>
<name>A0A3A1YXW1_9BURK</name>
<accession>A0A3A1YXW1</accession>
<dbReference type="InterPro" id="IPR051013">
    <property type="entry name" value="MBL_superfamily_lactonases"/>
</dbReference>
<evidence type="ECO:0000256" key="3">
    <source>
        <dbReference type="ARBA" id="ARBA00022801"/>
    </source>
</evidence>
<evidence type="ECO:0000259" key="5">
    <source>
        <dbReference type="SMART" id="SM00849"/>
    </source>
</evidence>
<protein>
    <recommendedName>
        <fullName evidence="5">Metallo-beta-lactamase domain-containing protein</fullName>
    </recommendedName>
</protein>
<evidence type="ECO:0000256" key="4">
    <source>
        <dbReference type="ARBA" id="ARBA00022833"/>
    </source>
</evidence>
<dbReference type="Gene3D" id="3.60.15.10">
    <property type="entry name" value="Ribonuclease Z/Hydroxyacylglutathione hydrolase-like"/>
    <property type="match status" value="1"/>
</dbReference>
<dbReference type="SMART" id="SM00849">
    <property type="entry name" value="Lactamase_B"/>
    <property type="match status" value="1"/>
</dbReference>
<feature type="domain" description="Metallo-beta-lactamase" evidence="5">
    <location>
        <begin position="68"/>
        <end position="281"/>
    </location>
</feature>
<dbReference type="PANTHER" id="PTHR42978">
    <property type="entry name" value="QUORUM-QUENCHING LACTONASE YTNP-RELATED-RELATED"/>
    <property type="match status" value="1"/>
</dbReference>
<gene>
    <name evidence="6" type="ORF">CJP73_07235</name>
</gene>
<evidence type="ECO:0000256" key="1">
    <source>
        <dbReference type="ARBA" id="ARBA00007749"/>
    </source>
</evidence>
<comment type="similarity">
    <text evidence="1">Belongs to the metallo-beta-lactamase superfamily.</text>
</comment>
<keyword evidence="4" id="KW-0862">Zinc</keyword>
<evidence type="ECO:0000313" key="7">
    <source>
        <dbReference type="Proteomes" id="UP000266206"/>
    </source>
</evidence>
<sequence>MTSGFDINCCGHGLQLGKVEITRVQDYYGPGFISNFMFPEVRTEMFEAHKDWLVPTFYNPESDKITSTIHSWLVRTEHHTILIDGCVGNHKERPHNERFNMRNEPWLERLARAGARPEEVDFVMCTHLHADHVGWNTRLVDGRWVPTFPNAKYIFSRKEFERWDTRRPDYIHTTAEENVFEDSILPIAEAGQMLLVEDGYTVDDLLTVESAIGHTPGHAKIRLKDQHHHALFCGDVIHHPIQLPYPEVWSRFDDDRVKALETRLAVLNECVDHNILMLPMHFAEPFVCRIKHNPERTGHPSFLPIWGP</sequence>
<dbReference type="CDD" id="cd16277">
    <property type="entry name" value="metallo-hydrolase-like_MBL-fold"/>
    <property type="match status" value="1"/>
</dbReference>
<dbReference type="RefSeq" id="WP_119515942.1">
    <property type="nucleotide sequence ID" value="NZ_NQYH01000004.1"/>
</dbReference>